<protein>
    <submittedName>
        <fullName evidence="1">Uncharacterized protein</fullName>
    </submittedName>
</protein>
<gene>
    <name evidence="1" type="ORF">E2C01_038490</name>
</gene>
<dbReference type="EMBL" id="VSRR010006449">
    <property type="protein sequence ID" value="MPC44809.1"/>
    <property type="molecule type" value="Genomic_DNA"/>
</dbReference>
<accession>A0A5B7FI30</accession>
<comment type="caution">
    <text evidence="1">The sequence shown here is derived from an EMBL/GenBank/DDBJ whole genome shotgun (WGS) entry which is preliminary data.</text>
</comment>
<keyword evidence="2" id="KW-1185">Reference proteome</keyword>
<dbReference type="AlphaFoldDB" id="A0A5B7FI30"/>
<proteinExistence type="predicted"/>
<sequence>MNTGDKSALKPTHTEKEEGKLLKIMSLLKDTELDRTKEDSLAASFMASCMLSTALAISKSLFGILSCSLTE</sequence>
<evidence type="ECO:0000313" key="1">
    <source>
        <dbReference type="EMBL" id="MPC44809.1"/>
    </source>
</evidence>
<dbReference type="Proteomes" id="UP000324222">
    <property type="component" value="Unassembled WGS sequence"/>
</dbReference>
<reference evidence="1 2" key="1">
    <citation type="submission" date="2019-05" db="EMBL/GenBank/DDBJ databases">
        <title>Another draft genome of Portunus trituberculatus and its Hox gene families provides insights of decapod evolution.</title>
        <authorList>
            <person name="Jeong J.-H."/>
            <person name="Song I."/>
            <person name="Kim S."/>
            <person name="Choi T."/>
            <person name="Kim D."/>
            <person name="Ryu S."/>
            <person name="Kim W."/>
        </authorList>
    </citation>
    <scope>NUCLEOTIDE SEQUENCE [LARGE SCALE GENOMIC DNA]</scope>
    <source>
        <tissue evidence="1">Muscle</tissue>
    </source>
</reference>
<evidence type="ECO:0000313" key="2">
    <source>
        <dbReference type="Proteomes" id="UP000324222"/>
    </source>
</evidence>
<organism evidence="1 2">
    <name type="scientific">Portunus trituberculatus</name>
    <name type="common">Swimming crab</name>
    <name type="synonym">Neptunus trituberculatus</name>
    <dbReference type="NCBI Taxonomy" id="210409"/>
    <lineage>
        <taxon>Eukaryota</taxon>
        <taxon>Metazoa</taxon>
        <taxon>Ecdysozoa</taxon>
        <taxon>Arthropoda</taxon>
        <taxon>Crustacea</taxon>
        <taxon>Multicrustacea</taxon>
        <taxon>Malacostraca</taxon>
        <taxon>Eumalacostraca</taxon>
        <taxon>Eucarida</taxon>
        <taxon>Decapoda</taxon>
        <taxon>Pleocyemata</taxon>
        <taxon>Brachyura</taxon>
        <taxon>Eubrachyura</taxon>
        <taxon>Portunoidea</taxon>
        <taxon>Portunidae</taxon>
        <taxon>Portuninae</taxon>
        <taxon>Portunus</taxon>
    </lineage>
</organism>
<name>A0A5B7FI30_PORTR</name>